<accession>A0AAE7X0K5</accession>
<keyword evidence="2" id="KW-1185">Reference proteome</keyword>
<name>A0AAE7X0K5_9CAUD</name>
<proteinExistence type="predicted"/>
<evidence type="ECO:0000313" key="1">
    <source>
        <dbReference type="EMBL" id="QZA70435.1"/>
    </source>
</evidence>
<evidence type="ECO:0000313" key="2">
    <source>
        <dbReference type="Proteomes" id="UP000828678"/>
    </source>
</evidence>
<reference evidence="1" key="1">
    <citation type="submission" date="2021-07" db="EMBL/GenBank/DDBJ databases">
        <authorList>
            <person name="Roth S.J."/>
            <person name="Krukonis G.P."/>
            <person name="Delesalle V.A."/>
        </authorList>
    </citation>
    <scope>NUCLEOTIDE SEQUENCE</scope>
</reference>
<protein>
    <submittedName>
        <fullName evidence="1">Uncharacterized protein</fullName>
    </submittedName>
</protein>
<gene>
    <name evidence="1" type="primary">21</name>
    <name evidence="1" type="ORF">AH03_21</name>
</gene>
<sequence length="70" mass="7666">MKKIGIVTILETNHAIGPLIVKGRVCDVLIDDCTTNPTCVYVDFMGYRSSWHEAISAGVKLSKITEIKGD</sequence>
<dbReference type="EMBL" id="MZ501266">
    <property type="protein sequence ID" value="QZA70435.1"/>
    <property type="molecule type" value="Genomic_DNA"/>
</dbReference>
<dbReference type="Proteomes" id="UP000828678">
    <property type="component" value="Segment"/>
</dbReference>
<organism evidence="1 2">
    <name type="scientific">Erwinia phage AH03</name>
    <dbReference type="NCBI Taxonomy" id="2869568"/>
    <lineage>
        <taxon>Viruses</taxon>
        <taxon>Duplodnaviria</taxon>
        <taxon>Heunggongvirae</taxon>
        <taxon>Uroviricota</taxon>
        <taxon>Caudoviricetes</taxon>
        <taxon>Ahotrevirus</taxon>
        <taxon>Ahotrevirus AH03</taxon>
    </lineage>
</organism>